<feature type="modified residue" description="4-aspartylphosphate" evidence="2">
    <location>
        <position position="57"/>
    </location>
</feature>
<accession>A0A250KPZ6</accession>
<dbReference type="InterPro" id="IPR046947">
    <property type="entry name" value="LytR-like"/>
</dbReference>
<proteinExistence type="predicted"/>
<dbReference type="KEGG" id="mmai:sS8_1089"/>
<dbReference type="EMBL" id="AP017928">
    <property type="protein sequence ID" value="BBA33051.1"/>
    <property type="molecule type" value="Genomic_DNA"/>
</dbReference>
<dbReference type="SMART" id="SM00850">
    <property type="entry name" value="LytTR"/>
    <property type="match status" value="1"/>
</dbReference>
<dbReference type="Gene3D" id="3.40.50.2300">
    <property type="match status" value="1"/>
</dbReference>
<dbReference type="PROSITE" id="PS50110">
    <property type="entry name" value="RESPONSE_REGULATORY"/>
    <property type="match status" value="1"/>
</dbReference>
<dbReference type="InterPro" id="IPR007492">
    <property type="entry name" value="LytTR_DNA-bd_dom"/>
</dbReference>
<name>A0A250KPZ6_9GAMM</name>
<evidence type="ECO:0000313" key="5">
    <source>
        <dbReference type="EMBL" id="BBA33051.1"/>
    </source>
</evidence>
<dbReference type="PANTHER" id="PTHR37299">
    <property type="entry name" value="TRANSCRIPTIONAL REGULATOR-RELATED"/>
    <property type="match status" value="1"/>
</dbReference>
<evidence type="ECO:0000313" key="6">
    <source>
        <dbReference type="Proteomes" id="UP000266313"/>
    </source>
</evidence>
<dbReference type="OrthoDB" id="236568at2"/>
<dbReference type="InterPro" id="IPR001789">
    <property type="entry name" value="Sig_transdc_resp-reg_receiver"/>
</dbReference>
<dbReference type="Proteomes" id="UP000266313">
    <property type="component" value="Chromosome"/>
</dbReference>
<dbReference type="Pfam" id="PF00072">
    <property type="entry name" value="Response_reg"/>
    <property type="match status" value="1"/>
</dbReference>
<dbReference type="Gene3D" id="2.40.50.1020">
    <property type="entry name" value="LytTr DNA-binding domain"/>
    <property type="match status" value="1"/>
</dbReference>
<gene>
    <name evidence="5" type="ORF">sS8_1089</name>
</gene>
<evidence type="ECO:0000256" key="2">
    <source>
        <dbReference type="PROSITE-ProRule" id="PRU00169"/>
    </source>
</evidence>
<evidence type="ECO:0000259" key="4">
    <source>
        <dbReference type="PROSITE" id="PS50930"/>
    </source>
</evidence>
<feature type="domain" description="Response regulatory" evidence="3">
    <location>
        <begin position="6"/>
        <end position="121"/>
    </location>
</feature>
<keyword evidence="2" id="KW-0597">Phosphoprotein</keyword>
<keyword evidence="6" id="KW-1185">Reference proteome</keyword>
<feature type="domain" description="HTH LytTR-type" evidence="4">
    <location>
        <begin position="186"/>
        <end position="245"/>
    </location>
</feature>
<dbReference type="Pfam" id="PF04397">
    <property type="entry name" value="LytTR"/>
    <property type="match status" value="1"/>
</dbReference>
<reference evidence="5 6" key="1">
    <citation type="submission" date="2016-12" db="EMBL/GenBank/DDBJ databases">
        <title>Genome sequencing of Methylocaldum marinum.</title>
        <authorList>
            <person name="Takeuchi M."/>
            <person name="Kamagata Y."/>
            <person name="Hiraoka S."/>
            <person name="Oshima K."/>
            <person name="Hattori M."/>
            <person name="Iwasaki W."/>
        </authorList>
    </citation>
    <scope>NUCLEOTIDE SEQUENCE [LARGE SCALE GENOMIC DNA]</scope>
    <source>
        <strain evidence="5 6">S8</strain>
    </source>
</reference>
<evidence type="ECO:0000259" key="3">
    <source>
        <dbReference type="PROSITE" id="PS50110"/>
    </source>
</evidence>
<dbReference type="PANTHER" id="PTHR37299:SF1">
    <property type="entry name" value="STAGE 0 SPORULATION PROTEIN A HOMOLOG"/>
    <property type="match status" value="1"/>
</dbReference>
<evidence type="ECO:0000256" key="1">
    <source>
        <dbReference type="ARBA" id="ARBA00023012"/>
    </source>
</evidence>
<keyword evidence="1" id="KW-0902">Two-component regulatory system</keyword>
<dbReference type="InterPro" id="IPR011006">
    <property type="entry name" value="CheY-like_superfamily"/>
</dbReference>
<protein>
    <submittedName>
        <fullName evidence="5">Two-component response regulator, LytT family protein</fullName>
    </submittedName>
</protein>
<dbReference type="SUPFAM" id="SSF52172">
    <property type="entry name" value="CheY-like"/>
    <property type="match status" value="1"/>
</dbReference>
<dbReference type="AlphaFoldDB" id="A0A250KPZ6"/>
<organism evidence="5 6">
    <name type="scientific">Methylocaldum marinum</name>
    <dbReference type="NCBI Taxonomy" id="1432792"/>
    <lineage>
        <taxon>Bacteria</taxon>
        <taxon>Pseudomonadati</taxon>
        <taxon>Pseudomonadota</taxon>
        <taxon>Gammaproteobacteria</taxon>
        <taxon>Methylococcales</taxon>
        <taxon>Methylococcaceae</taxon>
        <taxon>Methylocaldum</taxon>
    </lineage>
</organism>
<dbReference type="RefSeq" id="WP_119628723.1">
    <property type="nucleotide sequence ID" value="NZ_AP017928.1"/>
</dbReference>
<dbReference type="SMART" id="SM00448">
    <property type="entry name" value="REC"/>
    <property type="match status" value="1"/>
</dbReference>
<dbReference type="PROSITE" id="PS50930">
    <property type="entry name" value="HTH_LYTTR"/>
    <property type="match status" value="1"/>
</dbReference>
<dbReference type="GO" id="GO:0000156">
    <property type="term" value="F:phosphorelay response regulator activity"/>
    <property type="evidence" value="ECO:0007669"/>
    <property type="project" value="InterPro"/>
</dbReference>
<dbReference type="GO" id="GO:0003677">
    <property type="term" value="F:DNA binding"/>
    <property type="evidence" value="ECO:0007669"/>
    <property type="project" value="InterPro"/>
</dbReference>
<sequence length="250" mass="27990">MVEKIRVLIVDDEPLNRQELRYLLSLHSDIEVLGESSGAGEALTIIESQQPDAVFLDIAMETASAGMSLAARLTQMAQPPQLVFVTAHPERAAQAFDYQPAHFLLKPVDDGKFAEALRRVRAAKQTGAPSRFLIRHTDKDGLRLITFVESVEVLYLRKHHLNNTAQMRLASGTVLQGIREPLAEFERIADFFRIHTSFLVNLKNVQTLRPKPGETDSYHLLLKGCADALPVSRHRLALLKDRLRTDDHGG</sequence>